<keyword evidence="4 10" id="KW-0547">Nucleotide-binding</keyword>
<comment type="subcellular location">
    <subcellularLocation>
        <location evidence="10 11">Cytoplasm</location>
    </subcellularLocation>
</comment>
<evidence type="ECO:0000256" key="11">
    <source>
        <dbReference type="RuleBase" id="RU004136"/>
    </source>
</evidence>
<keyword evidence="7 10" id="KW-0573">Peptidoglycan synthesis</keyword>
<comment type="pathway">
    <text evidence="10 11">Cell wall biogenesis; peptidoglycan biosynthesis.</text>
</comment>
<keyword evidence="9 10" id="KW-0961">Cell wall biogenesis/degradation</keyword>
<dbReference type="InterPro" id="IPR036565">
    <property type="entry name" value="Mur-like_cat_sf"/>
</dbReference>
<dbReference type="InterPro" id="IPR036615">
    <property type="entry name" value="Mur_ligase_C_dom_sf"/>
</dbReference>
<dbReference type="RefSeq" id="WP_264138930.1">
    <property type="nucleotide sequence ID" value="NZ_JAOYOD010000001.1"/>
</dbReference>
<dbReference type="Pfam" id="PF02875">
    <property type="entry name" value="Mur_ligase_C"/>
    <property type="match status" value="1"/>
</dbReference>
<dbReference type="Pfam" id="PF08245">
    <property type="entry name" value="Mur_ligase_M"/>
    <property type="match status" value="1"/>
</dbReference>
<dbReference type="InterPro" id="IPR035911">
    <property type="entry name" value="MurE/MurF_N"/>
</dbReference>
<feature type="domain" description="Mur ligase central" evidence="14">
    <location>
        <begin position="97"/>
        <end position="274"/>
    </location>
</feature>
<keyword evidence="3 10" id="KW-0132">Cell division</keyword>
<gene>
    <name evidence="10 15" type="primary">murF</name>
    <name evidence="15" type="ORF">N7U62_15590</name>
</gene>
<keyword evidence="6 10" id="KW-0133">Cell shape</keyword>
<reference evidence="15 16" key="1">
    <citation type="submission" date="2022-10" db="EMBL/GenBank/DDBJ databases">
        <title>Comparative genomics and taxonomic characterization of three novel marine species of genus Reichenbachiella exhibiting antioxidant and polysaccharide degradation activities.</title>
        <authorList>
            <person name="Muhammad N."/>
            <person name="Lee Y.-J."/>
            <person name="Ko J."/>
            <person name="Kim S.-G."/>
        </authorList>
    </citation>
    <scope>NUCLEOTIDE SEQUENCE [LARGE SCALE GENOMIC DNA]</scope>
    <source>
        <strain evidence="15 16">ABR2-5</strain>
    </source>
</reference>
<dbReference type="GO" id="GO:0016874">
    <property type="term" value="F:ligase activity"/>
    <property type="evidence" value="ECO:0007669"/>
    <property type="project" value="UniProtKB-KW"/>
</dbReference>
<comment type="caution">
    <text evidence="15">The sequence shown here is derived from an EMBL/GenBank/DDBJ whole genome shotgun (WGS) entry which is preliminary data.</text>
</comment>
<evidence type="ECO:0000256" key="4">
    <source>
        <dbReference type="ARBA" id="ARBA00022741"/>
    </source>
</evidence>
<keyword evidence="2 10" id="KW-0436">Ligase</keyword>
<evidence type="ECO:0000256" key="6">
    <source>
        <dbReference type="ARBA" id="ARBA00022960"/>
    </source>
</evidence>
<feature type="domain" description="Mur ligase C-terminal" evidence="13">
    <location>
        <begin position="295"/>
        <end position="409"/>
    </location>
</feature>
<dbReference type="SUPFAM" id="SSF53244">
    <property type="entry name" value="MurD-like peptide ligases, peptide-binding domain"/>
    <property type="match status" value="1"/>
</dbReference>
<dbReference type="Pfam" id="PF01225">
    <property type="entry name" value="Mur_ligase"/>
    <property type="match status" value="1"/>
</dbReference>
<dbReference type="InterPro" id="IPR013221">
    <property type="entry name" value="Mur_ligase_cen"/>
</dbReference>
<dbReference type="InterPro" id="IPR051046">
    <property type="entry name" value="MurCDEF_CellWall_CoF430Synth"/>
</dbReference>
<evidence type="ECO:0000256" key="7">
    <source>
        <dbReference type="ARBA" id="ARBA00022984"/>
    </source>
</evidence>
<dbReference type="Proteomes" id="UP001300692">
    <property type="component" value="Unassembled WGS sequence"/>
</dbReference>
<dbReference type="PANTHER" id="PTHR43024:SF1">
    <property type="entry name" value="UDP-N-ACETYLMURAMOYL-TRIPEPTIDE--D-ALANYL-D-ALANINE LIGASE"/>
    <property type="match status" value="1"/>
</dbReference>
<feature type="domain" description="Mur ligase N-terminal catalytic" evidence="12">
    <location>
        <begin position="16"/>
        <end position="84"/>
    </location>
</feature>
<evidence type="ECO:0000259" key="13">
    <source>
        <dbReference type="Pfam" id="PF02875"/>
    </source>
</evidence>
<dbReference type="SUPFAM" id="SSF53623">
    <property type="entry name" value="MurD-like peptide ligases, catalytic domain"/>
    <property type="match status" value="1"/>
</dbReference>
<evidence type="ECO:0000313" key="15">
    <source>
        <dbReference type="EMBL" id="MCV9388104.1"/>
    </source>
</evidence>
<dbReference type="NCBIfam" id="TIGR01143">
    <property type="entry name" value="murF"/>
    <property type="match status" value="1"/>
</dbReference>
<dbReference type="InterPro" id="IPR005863">
    <property type="entry name" value="UDP-N-AcMur_synth"/>
</dbReference>
<keyword evidence="5 10" id="KW-0067">ATP-binding</keyword>
<accession>A0ABT3CX36</accession>
<evidence type="ECO:0000313" key="16">
    <source>
        <dbReference type="Proteomes" id="UP001300692"/>
    </source>
</evidence>
<evidence type="ECO:0000256" key="3">
    <source>
        <dbReference type="ARBA" id="ARBA00022618"/>
    </source>
</evidence>
<evidence type="ECO:0000256" key="9">
    <source>
        <dbReference type="ARBA" id="ARBA00023316"/>
    </source>
</evidence>
<dbReference type="HAMAP" id="MF_02019">
    <property type="entry name" value="MurF"/>
    <property type="match status" value="1"/>
</dbReference>
<dbReference type="InterPro" id="IPR004101">
    <property type="entry name" value="Mur_ligase_C"/>
</dbReference>
<comment type="catalytic activity">
    <reaction evidence="10 11">
        <text>D-alanyl-D-alanine + UDP-N-acetyl-alpha-D-muramoyl-L-alanyl-gamma-D-glutamyl-meso-2,6-diaminopimelate + ATP = UDP-N-acetyl-alpha-D-muramoyl-L-alanyl-gamma-D-glutamyl-meso-2,6-diaminopimeloyl-D-alanyl-D-alanine + ADP + phosphate + H(+)</text>
        <dbReference type="Rhea" id="RHEA:28374"/>
        <dbReference type="ChEBI" id="CHEBI:15378"/>
        <dbReference type="ChEBI" id="CHEBI:30616"/>
        <dbReference type="ChEBI" id="CHEBI:43474"/>
        <dbReference type="ChEBI" id="CHEBI:57822"/>
        <dbReference type="ChEBI" id="CHEBI:61386"/>
        <dbReference type="ChEBI" id="CHEBI:83905"/>
        <dbReference type="ChEBI" id="CHEBI:456216"/>
        <dbReference type="EC" id="6.3.2.10"/>
    </reaction>
</comment>
<sequence>MEDTIANLYEKFKDSTGVNTDTRTISPNQMFFALKGDNFDGNLYADQALAAGASFAVIDNPEFLKDERYLLVDDVLDTLQKLANHHRRQFKFPFLAITGSNGKTTTKELMARALSDKFKVHYTKGNLNNHIGVPLTILDIHEYCDFAIIEMGANHLGDIALLCQIAEPTHGLITNIGTAHIGEFGGKENILRGKSELFDYLRMHGGTPFINKLDPALVNMAKRFHHYVEFPNDDCKLIEASPYIYYADNDDHEHSTEIVGEYNYMNIAAAITVAQHFEVGDPYNAIDMYQPANNRSQIIEIGTNTVILDAYNANPDSMKAALKNLSQMSGEKKIAMLGEMKELGEYAVEEHNKIVEEAETLGIKNLYLVGNEFKKASEFVNVLIDVDQLIEFLKEDKISGSIVLIKGSRSMQMERLVKSNEIWN</sequence>
<protein>
    <recommendedName>
        <fullName evidence="10 11">UDP-N-acetylmuramoyl-tripeptide--D-alanyl-D-alanine ligase</fullName>
        <ecNumber evidence="10 11">6.3.2.10</ecNumber>
    </recommendedName>
    <alternativeName>
        <fullName evidence="10">D-alanyl-D-alanine-adding enzyme</fullName>
    </alternativeName>
</protein>
<evidence type="ECO:0000256" key="2">
    <source>
        <dbReference type="ARBA" id="ARBA00022598"/>
    </source>
</evidence>
<dbReference type="EMBL" id="JAOYOD010000001">
    <property type="protein sequence ID" value="MCV9388104.1"/>
    <property type="molecule type" value="Genomic_DNA"/>
</dbReference>
<keyword evidence="16" id="KW-1185">Reference proteome</keyword>
<evidence type="ECO:0000256" key="1">
    <source>
        <dbReference type="ARBA" id="ARBA00022490"/>
    </source>
</evidence>
<comment type="similarity">
    <text evidence="10">Belongs to the MurCDEF family. MurF subfamily.</text>
</comment>
<name>A0ABT3CX36_9BACT</name>
<dbReference type="SUPFAM" id="SSF63418">
    <property type="entry name" value="MurE/MurF N-terminal domain"/>
    <property type="match status" value="1"/>
</dbReference>
<dbReference type="Gene3D" id="3.40.1390.10">
    <property type="entry name" value="MurE/MurF, N-terminal domain"/>
    <property type="match status" value="1"/>
</dbReference>
<dbReference type="EC" id="6.3.2.10" evidence="10 11"/>
<feature type="binding site" evidence="10">
    <location>
        <begin position="99"/>
        <end position="105"/>
    </location>
    <ligand>
        <name>ATP</name>
        <dbReference type="ChEBI" id="CHEBI:30616"/>
    </ligand>
</feature>
<comment type="function">
    <text evidence="10 11">Involved in cell wall formation. Catalyzes the final step in the synthesis of UDP-N-acetylmuramoyl-pentapeptide, the precursor of murein.</text>
</comment>
<evidence type="ECO:0000256" key="10">
    <source>
        <dbReference type="HAMAP-Rule" id="MF_02019"/>
    </source>
</evidence>
<evidence type="ECO:0000256" key="8">
    <source>
        <dbReference type="ARBA" id="ARBA00023306"/>
    </source>
</evidence>
<dbReference type="Gene3D" id="3.90.190.20">
    <property type="entry name" value="Mur ligase, C-terminal domain"/>
    <property type="match status" value="1"/>
</dbReference>
<keyword evidence="8 10" id="KW-0131">Cell cycle</keyword>
<evidence type="ECO:0000259" key="14">
    <source>
        <dbReference type="Pfam" id="PF08245"/>
    </source>
</evidence>
<proteinExistence type="inferred from homology"/>
<dbReference type="PANTHER" id="PTHR43024">
    <property type="entry name" value="UDP-N-ACETYLMURAMOYL-TRIPEPTIDE--D-ALANYL-D-ALANINE LIGASE"/>
    <property type="match status" value="1"/>
</dbReference>
<dbReference type="Gene3D" id="3.40.1190.10">
    <property type="entry name" value="Mur-like, catalytic domain"/>
    <property type="match status" value="1"/>
</dbReference>
<evidence type="ECO:0000259" key="12">
    <source>
        <dbReference type="Pfam" id="PF01225"/>
    </source>
</evidence>
<organism evidence="15 16">
    <name type="scientific">Reichenbachiella ulvae</name>
    <dbReference type="NCBI Taxonomy" id="2980104"/>
    <lineage>
        <taxon>Bacteria</taxon>
        <taxon>Pseudomonadati</taxon>
        <taxon>Bacteroidota</taxon>
        <taxon>Cytophagia</taxon>
        <taxon>Cytophagales</taxon>
        <taxon>Reichenbachiellaceae</taxon>
        <taxon>Reichenbachiella</taxon>
    </lineage>
</organism>
<dbReference type="InterPro" id="IPR000713">
    <property type="entry name" value="Mur_ligase_N"/>
</dbReference>
<evidence type="ECO:0000256" key="5">
    <source>
        <dbReference type="ARBA" id="ARBA00022840"/>
    </source>
</evidence>
<keyword evidence="1 10" id="KW-0963">Cytoplasm</keyword>